<dbReference type="PANTHER" id="PTHR12128:SF72">
    <property type="entry name" value="DIHYDRODIPICOLINATE SYNTHASE"/>
    <property type="match status" value="1"/>
</dbReference>
<dbReference type="PIRSF" id="PIRSF001365">
    <property type="entry name" value="DHDPS"/>
    <property type="match status" value="1"/>
</dbReference>
<evidence type="ECO:0000256" key="2">
    <source>
        <dbReference type="PIRNR" id="PIRNR001365"/>
    </source>
</evidence>
<dbReference type="InterPro" id="IPR002220">
    <property type="entry name" value="DapA-like"/>
</dbReference>
<evidence type="ECO:0000256" key="4">
    <source>
        <dbReference type="PIRSR" id="PIRSR001365-2"/>
    </source>
</evidence>
<gene>
    <name evidence="5" type="ORF">DSM3645_02128</name>
</gene>
<dbReference type="PRINTS" id="PR00146">
    <property type="entry name" value="DHPICSNTHASE"/>
</dbReference>
<dbReference type="Pfam" id="PF00701">
    <property type="entry name" value="DHDPS"/>
    <property type="match status" value="1"/>
</dbReference>
<proteinExistence type="inferred from homology"/>
<keyword evidence="1 2" id="KW-0456">Lyase</keyword>
<dbReference type="AlphaFoldDB" id="A3ZV89"/>
<feature type="active site" description="Schiff-base intermediate with substrate" evidence="3">
    <location>
        <position position="164"/>
    </location>
</feature>
<evidence type="ECO:0000313" key="5">
    <source>
        <dbReference type="EMBL" id="EAQ79235.1"/>
    </source>
</evidence>
<name>A3ZV89_9BACT</name>
<dbReference type="InterPro" id="IPR013785">
    <property type="entry name" value="Aldolase_TIM"/>
</dbReference>
<protein>
    <submittedName>
        <fullName evidence="5">Dihydrodipicolinate synthetase family protein</fullName>
    </submittedName>
</protein>
<dbReference type="GO" id="GO:0008840">
    <property type="term" value="F:4-hydroxy-tetrahydrodipicolinate synthase activity"/>
    <property type="evidence" value="ECO:0007669"/>
    <property type="project" value="TreeGrafter"/>
</dbReference>
<dbReference type="HOGENOM" id="CLU_049343_5_0_0"/>
<feature type="binding site" evidence="4">
    <location>
        <position position="206"/>
    </location>
    <ligand>
        <name>pyruvate</name>
        <dbReference type="ChEBI" id="CHEBI:15361"/>
    </ligand>
</feature>
<accession>A3ZV89</accession>
<dbReference type="RefSeq" id="WP_002654020.1">
    <property type="nucleotide sequence ID" value="NZ_CH672377.1"/>
</dbReference>
<dbReference type="OrthoDB" id="9771791at2"/>
<sequence>MNVDWSGVFPAATTQFNADLTLNIPATLRHLDLMIDAGVHGMIVLGSVGENCSLSYAEKLEVLQASIAHINGRVPVLTGVAEYTTQMACRFAADAARLGADGLMVLPAMVYRSDRRETAAHFRSVAAASDLPVMIYNNPIAYRVDIAPEEFADLADEPKFVAIKESTEDTRRITDIRNVCGDRFLLFCGVDDVVLESMVLGIDGWVSGLVNAFPAENRLLWDLATAGRYAEAVEIYRWYTPLLHLDTDRKLVQYIKLAVQECGFGSETTRPPRLPLIGDERDKILRIIRQAINTRPMLTV</sequence>
<dbReference type="PANTHER" id="PTHR12128">
    <property type="entry name" value="DIHYDRODIPICOLINATE SYNTHASE"/>
    <property type="match status" value="1"/>
</dbReference>
<evidence type="ECO:0000256" key="3">
    <source>
        <dbReference type="PIRSR" id="PIRSR001365-1"/>
    </source>
</evidence>
<dbReference type="eggNOG" id="COG0329">
    <property type="taxonomic scope" value="Bacteria"/>
</dbReference>
<dbReference type="Gene3D" id="3.20.20.70">
    <property type="entry name" value="Aldolase class I"/>
    <property type="match status" value="1"/>
</dbReference>
<dbReference type="SUPFAM" id="SSF51569">
    <property type="entry name" value="Aldolase"/>
    <property type="match status" value="1"/>
</dbReference>
<dbReference type="Proteomes" id="UP000004358">
    <property type="component" value="Unassembled WGS sequence"/>
</dbReference>
<organism evidence="5 6">
    <name type="scientific">Blastopirellula marina DSM 3645</name>
    <dbReference type="NCBI Taxonomy" id="314230"/>
    <lineage>
        <taxon>Bacteria</taxon>
        <taxon>Pseudomonadati</taxon>
        <taxon>Planctomycetota</taxon>
        <taxon>Planctomycetia</taxon>
        <taxon>Pirellulales</taxon>
        <taxon>Pirellulaceae</taxon>
        <taxon>Blastopirellula</taxon>
    </lineage>
</organism>
<reference evidence="5 6" key="1">
    <citation type="submission" date="2006-02" db="EMBL/GenBank/DDBJ databases">
        <authorList>
            <person name="Amann R."/>
            <person name="Ferriera S."/>
            <person name="Johnson J."/>
            <person name="Kravitz S."/>
            <person name="Halpern A."/>
            <person name="Remington K."/>
            <person name="Beeson K."/>
            <person name="Tran B."/>
            <person name="Rogers Y.-H."/>
            <person name="Friedman R."/>
            <person name="Venter J.C."/>
        </authorList>
    </citation>
    <scope>NUCLEOTIDE SEQUENCE [LARGE SCALE GENOMIC DNA]</scope>
    <source>
        <strain evidence="5 6">DSM 3645</strain>
    </source>
</reference>
<evidence type="ECO:0000313" key="6">
    <source>
        <dbReference type="Proteomes" id="UP000004358"/>
    </source>
</evidence>
<comment type="similarity">
    <text evidence="2">Belongs to the DapA family.</text>
</comment>
<comment type="caution">
    <text evidence="5">The sequence shown here is derived from an EMBL/GenBank/DDBJ whole genome shotgun (WGS) entry which is preliminary data.</text>
</comment>
<dbReference type="EMBL" id="AANZ01000014">
    <property type="protein sequence ID" value="EAQ79235.1"/>
    <property type="molecule type" value="Genomic_DNA"/>
</dbReference>
<dbReference type="CDD" id="cd00408">
    <property type="entry name" value="DHDPS-like"/>
    <property type="match status" value="1"/>
</dbReference>
<dbReference type="SMART" id="SM01130">
    <property type="entry name" value="DHDPS"/>
    <property type="match status" value="1"/>
</dbReference>
<dbReference type="STRING" id="314230.DSM3645_02128"/>
<feature type="active site" description="Proton donor/acceptor" evidence="3">
    <location>
        <position position="136"/>
    </location>
</feature>
<evidence type="ECO:0000256" key="1">
    <source>
        <dbReference type="ARBA" id="ARBA00023239"/>
    </source>
</evidence>